<sequence>MGVSVGALDGFYSTWSQARQTYGEGPPASGERFDASSTLNQLKSDMDAAKPEGRWSGKASEAYGTANAQHQQVIGRIGELDQKLAAQVNNAAALVSNGRTQLDELRTWVTSAAASTTNDQAGRTVQMQIAKQGLARLTEIMTGTHGEMQTVKGNITTIQAGYDELKQDMRFAKEDKGDADPLKEDEEKPPEMHALPPEEQARRDVEDALAGDQGAAGRVEETLSSIKPGQDLSPQQDAYLSQMQSQQKGMSVDELTTAEQRLGDHKNVIADSWQLMSNDDVKFSGSDGKPGSAAMLPDSVQKALNDAGSTVPISQQFEKLKYGDDLQAISQIVQDGNPELQTGTELDRKLIVASDAVMDTQDNARPAMGMQETAQSLFQAVDDDHQIINDHLMGRNGVDVNDFLHDVNTTEWTDDGRSAGHLFSWTNEESSGPEAWIASETAEKYANYIGSHKDDLMGMNGQTLGEVNPELVRGYAHGLTPYIPDMAGLSTANTTDAFDNLDVDNPIDQPLTKGVFSVLSTDGDSFNEFHSAADAQVIAASHAWAEDVKNGIPVDNNDARMLDAQTLRGLTAVGTHEAAEALGRNASEMYEQQKAAYERSLAIISAGSSVIPGYGQFLSPGVDVFGATMQDAILGKEPTSVDYTITPLSQGESARFALNALLAADVPLQSDGTDLNANYFEQVGPDERPLIRDLSDLARDSIGPNKAEAVLTDVLQNTVTEQGDPTIAMKDKYGDTVANPNPTPPKAPGQ</sequence>
<feature type="region of interest" description="Disordered" evidence="1">
    <location>
        <begin position="730"/>
        <end position="750"/>
    </location>
</feature>
<comment type="caution">
    <text evidence="4">The sequence shown here is derived from an EMBL/GenBank/DDBJ whole genome shotgun (WGS) entry which is preliminary data.</text>
</comment>
<evidence type="ECO:0000259" key="2">
    <source>
        <dbReference type="Pfam" id="PF18879"/>
    </source>
</evidence>
<accession>A0A1E8Q6B2</accession>
<name>A0A1E8Q6B2_9MYCO</name>
<feature type="domain" description="TPR repeat" evidence="3">
    <location>
        <begin position="218"/>
        <end position="425"/>
    </location>
</feature>
<reference evidence="4 5" key="1">
    <citation type="submission" date="2016-09" db="EMBL/GenBank/DDBJ databases">
        <title>genome sequence of Mycobacterium sp. 739 SCH.</title>
        <authorList>
            <person name="Greninger A.L."/>
            <person name="Qin X."/>
            <person name="Jerome K."/>
            <person name="Vora S."/>
            <person name="Quinn K."/>
        </authorList>
    </citation>
    <scope>NUCLEOTIDE SEQUENCE [LARGE SCALE GENOMIC DNA]</scope>
    <source>
        <strain evidence="4 5">SCH</strain>
    </source>
</reference>
<feature type="compositionally biased region" description="Basic and acidic residues" evidence="1">
    <location>
        <begin position="174"/>
        <end position="191"/>
    </location>
</feature>
<feature type="compositionally biased region" description="Pro residues" evidence="1">
    <location>
        <begin position="741"/>
        <end position="750"/>
    </location>
</feature>
<feature type="region of interest" description="Disordered" evidence="1">
    <location>
        <begin position="174"/>
        <end position="216"/>
    </location>
</feature>
<evidence type="ECO:0000259" key="3">
    <source>
        <dbReference type="Pfam" id="PF23275"/>
    </source>
</evidence>
<proteinExistence type="predicted"/>
<dbReference type="Pfam" id="PF18879">
    <property type="entry name" value="EspA_EspE"/>
    <property type="match status" value="1"/>
</dbReference>
<feature type="domain" description="ESX-1 secretion-associated protein EspA/EspE-like" evidence="2">
    <location>
        <begin position="23"/>
        <end position="103"/>
    </location>
</feature>
<dbReference type="Proteomes" id="UP000178953">
    <property type="component" value="Unassembled WGS sequence"/>
</dbReference>
<dbReference type="InterPro" id="IPR043796">
    <property type="entry name" value="ESX-1_EspA/EspE-like"/>
</dbReference>
<dbReference type="AlphaFoldDB" id="A0A1E8Q6B2"/>
<dbReference type="EMBL" id="MCHX01000020">
    <property type="protein sequence ID" value="OFJ53801.1"/>
    <property type="molecule type" value="Genomic_DNA"/>
</dbReference>
<evidence type="ECO:0000256" key="1">
    <source>
        <dbReference type="SAM" id="MobiDB-lite"/>
    </source>
</evidence>
<protein>
    <submittedName>
        <fullName evidence="4">Uncharacterized protein</fullName>
    </submittedName>
</protein>
<evidence type="ECO:0000313" key="4">
    <source>
        <dbReference type="EMBL" id="OFJ53801.1"/>
    </source>
</evidence>
<organism evidence="4 5">
    <name type="scientific">Mycolicibacterium grossiae</name>
    <dbReference type="NCBI Taxonomy" id="1552759"/>
    <lineage>
        <taxon>Bacteria</taxon>
        <taxon>Bacillati</taxon>
        <taxon>Actinomycetota</taxon>
        <taxon>Actinomycetes</taxon>
        <taxon>Mycobacteriales</taxon>
        <taxon>Mycobacteriaceae</taxon>
        <taxon>Mycolicibacterium</taxon>
    </lineage>
</organism>
<dbReference type="Pfam" id="PF23275">
    <property type="entry name" value="TPR_23"/>
    <property type="match status" value="1"/>
</dbReference>
<dbReference type="InterPro" id="IPR057037">
    <property type="entry name" value="TPR_rep_actino"/>
</dbReference>
<gene>
    <name evidence="4" type="ORF">BEL07_10495</name>
</gene>
<keyword evidence="5" id="KW-1185">Reference proteome</keyword>
<evidence type="ECO:0000313" key="5">
    <source>
        <dbReference type="Proteomes" id="UP000178953"/>
    </source>
</evidence>